<dbReference type="AlphaFoldDB" id="A0A4Z2FDU5"/>
<organism evidence="2 3">
    <name type="scientific">Liparis tanakae</name>
    <name type="common">Tanaka's snailfish</name>
    <dbReference type="NCBI Taxonomy" id="230148"/>
    <lineage>
        <taxon>Eukaryota</taxon>
        <taxon>Metazoa</taxon>
        <taxon>Chordata</taxon>
        <taxon>Craniata</taxon>
        <taxon>Vertebrata</taxon>
        <taxon>Euteleostomi</taxon>
        <taxon>Actinopterygii</taxon>
        <taxon>Neopterygii</taxon>
        <taxon>Teleostei</taxon>
        <taxon>Neoteleostei</taxon>
        <taxon>Acanthomorphata</taxon>
        <taxon>Eupercaria</taxon>
        <taxon>Perciformes</taxon>
        <taxon>Cottioidei</taxon>
        <taxon>Cottales</taxon>
        <taxon>Liparidae</taxon>
        <taxon>Liparis</taxon>
    </lineage>
</organism>
<evidence type="ECO:0000313" key="3">
    <source>
        <dbReference type="Proteomes" id="UP000314294"/>
    </source>
</evidence>
<dbReference type="Proteomes" id="UP000314294">
    <property type="component" value="Unassembled WGS sequence"/>
</dbReference>
<protein>
    <submittedName>
        <fullName evidence="2">Uncharacterized protein</fullName>
    </submittedName>
</protein>
<name>A0A4Z2FDU5_9TELE</name>
<sequence>MALFFLPLELLTVGLSQRLAQRRLQLAARLSLLSQVLFCVFLALLEEQEGLGQVDLQLPMALPLLLKGLLQLLYSKLHLTSQNGVLFGEELAGALVYLLFNGLDGFWGRSGDGSCFALSTNTGSFALGSSPLGSSPSHDSLPFSRELSGRWAPGRRTEACTPRRCLERRSETIGVRASDRINRTKERRRPPPSSSSLTVAVRAPGDLPQHQPEGPDVHSLVGVEAVRLDALVQHLRRHVALGADLRVVAHVQQVVRLGVGHGQP</sequence>
<dbReference type="OrthoDB" id="10603354at2759"/>
<feature type="region of interest" description="Disordered" evidence="1">
    <location>
        <begin position="177"/>
        <end position="199"/>
    </location>
</feature>
<keyword evidence="3" id="KW-1185">Reference proteome</keyword>
<evidence type="ECO:0000256" key="1">
    <source>
        <dbReference type="SAM" id="MobiDB-lite"/>
    </source>
</evidence>
<accession>A0A4Z2FDU5</accession>
<proteinExistence type="predicted"/>
<dbReference type="EMBL" id="SRLO01001305">
    <property type="protein sequence ID" value="TNN39151.1"/>
    <property type="molecule type" value="Genomic_DNA"/>
</dbReference>
<evidence type="ECO:0000313" key="2">
    <source>
        <dbReference type="EMBL" id="TNN39151.1"/>
    </source>
</evidence>
<gene>
    <name evidence="2" type="ORF">EYF80_050680</name>
</gene>
<comment type="caution">
    <text evidence="2">The sequence shown here is derived from an EMBL/GenBank/DDBJ whole genome shotgun (WGS) entry which is preliminary data.</text>
</comment>
<reference evidence="2 3" key="1">
    <citation type="submission" date="2019-03" db="EMBL/GenBank/DDBJ databases">
        <title>First draft genome of Liparis tanakae, snailfish: a comprehensive survey of snailfish specific genes.</title>
        <authorList>
            <person name="Kim W."/>
            <person name="Song I."/>
            <person name="Jeong J.-H."/>
            <person name="Kim D."/>
            <person name="Kim S."/>
            <person name="Ryu S."/>
            <person name="Song J.Y."/>
            <person name="Lee S.K."/>
        </authorList>
    </citation>
    <scope>NUCLEOTIDE SEQUENCE [LARGE SCALE GENOMIC DNA]</scope>
    <source>
        <tissue evidence="2">Muscle</tissue>
    </source>
</reference>